<accession>A0A1I5A2J6</accession>
<sequence>MKKFILMLFLFCSGFLMAQTPVVLKARVYNPTQEVQIAIKHNNDPVMELGQNVYKTIPLNVNDKLTFYVNGTIVETIDVSQKVIDRKSLNVLLTDSTVLDELEIEYTNMNSKLGLGTSPNLTKTERAVKKDNQITYKDNYSATGNIKLDGFVNKLTGRAKTNKKALSVEREIQVMERFLKVYSADFLYENYKLPKAKAPYFALRMMDFINDGTKIDSDGFRMLVEEQLLNFKYD</sequence>
<gene>
    <name evidence="2" type="ORF">SAMN05421741_10774</name>
</gene>
<evidence type="ECO:0000313" key="3">
    <source>
        <dbReference type="Proteomes" id="UP000199036"/>
    </source>
</evidence>
<feature type="signal peptide" evidence="1">
    <location>
        <begin position="1"/>
        <end position="18"/>
    </location>
</feature>
<dbReference type="Proteomes" id="UP000199036">
    <property type="component" value="Unassembled WGS sequence"/>
</dbReference>
<reference evidence="3" key="1">
    <citation type="submission" date="2016-10" db="EMBL/GenBank/DDBJ databases">
        <authorList>
            <person name="Varghese N."/>
            <person name="Submissions S."/>
        </authorList>
    </citation>
    <scope>NUCLEOTIDE SEQUENCE [LARGE SCALE GENOMIC DNA]</scope>
    <source>
        <strain evidence="3">DS-12</strain>
    </source>
</reference>
<evidence type="ECO:0000256" key="1">
    <source>
        <dbReference type="SAM" id="SignalP"/>
    </source>
</evidence>
<keyword evidence="1" id="KW-0732">Signal</keyword>
<evidence type="ECO:0008006" key="4">
    <source>
        <dbReference type="Google" id="ProtNLM"/>
    </source>
</evidence>
<organism evidence="2 3">
    <name type="scientific">Paenimyroides ummariense</name>
    <dbReference type="NCBI Taxonomy" id="913024"/>
    <lineage>
        <taxon>Bacteria</taxon>
        <taxon>Pseudomonadati</taxon>
        <taxon>Bacteroidota</taxon>
        <taxon>Flavobacteriia</taxon>
        <taxon>Flavobacteriales</taxon>
        <taxon>Flavobacteriaceae</taxon>
        <taxon>Paenimyroides</taxon>
    </lineage>
</organism>
<dbReference type="AlphaFoldDB" id="A0A1I5A2J6"/>
<dbReference type="RefSeq" id="WP_143095603.1">
    <property type="nucleotide sequence ID" value="NZ_FOVI01000007.1"/>
</dbReference>
<keyword evidence="3" id="KW-1185">Reference proteome</keyword>
<name>A0A1I5A2J6_9FLAO</name>
<protein>
    <recommendedName>
        <fullName evidence="4">DUF4369 domain-containing protein</fullName>
    </recommendedName>
</protein>
<dbReference type="OrthoDB" id="1331344at2"/>
<dbReference type="EMBL" id="FOVI01000007">
    <property type="protein sequence ID" value="SFN56638.1"/>
    <property type="molecule type" value="Genomic_DNA"/>
</dbReference>
<proteinExistence type="predicted"/>
<feature type="chain" id="PRO_5011493365" description="DUF4369 domain-containing protein" evidence="1">
    <location>
        <begin position="19"/>
        <end position="234"/>
    </location>
</feature>
<evidence type="ECO:0000313" key="2">
    <source>
        <dbReference type="EMBL" id="SFN56638.1"/>
    </source>
</evidence>